<dbReference type="SUPFAM" id="SSF46955">
    <property type="entry name" value="Putative DNA-binding domain"/>
    <property type="match status" value="1"/>
</dbReference>
<evidence type="ECO:0000313" key="2">
    <source>
        <dbReference type="EMBL" id="KTS13999.1"/>
    </source>
</evidence>
<reference evidence="2 3" key="1">
    <citation type="journal article" date="2016" name="Front. Microbiol.">
        <title>Genomic Resource of Rice Seed Associated Bacteria.</title>
        <authorList>
            <person name="Midha S."/>
            <person name="Bansal K."/>
            <person name="Sharma S."/>
            <person name="Kumar N."/>
            <person name="Patil P.P."/>
            <person name="Chaudhry V."/>
            <person name="Patil P.B."/>
        </authorList>
    </citation>
    <scope>NUCLEOTIDE SEQUENCE [LARGE SCALE GENOMIC DNA]</scope>
    <source>
        <strain evidence="2 3">RSA3</strain>
    </source>
</reference>
<feature type="domain" description="HTH merR-type" evidence="1">
    <location>
        <begin position="1"/>
        <end position="33"/>
    </location>
</feature>
<protein>
    <recommendedName>
        <fullName evidence="1">HTH merR-type domain-containing protein</fullName>
    </recommendedName>
</protein>
<dbReference type="PATRIC" id="fig|2033.7.peg.141"/>
<proteinExistence type="predicted"/>
<dbReference type="GO" id="GO:0006355">
    <property type="term" value="P:regulation of DNA-templated transcription"/>
    <property type="evidence" value="ECO:0007669"/>
    <property type="project" value="InterPro"/>
</dbReference>
<dbReference type="Proteomes" id="UP000072189">
    <property type="component" value="Unassembled WGS sequence"/>
</dbReference>
<dbReference type="Gene3D" id="1.10.1660.10">
    <property type="match status" value="1"/>
</dbReference>
<gene>
    <name evidence="2" type="ORF">RSA3_02000</name>
</gene>
<organism evidence="2 3">
    <name type="scientific">Microbacterium testaceum</name>
    <name type="common">Aureobacterium testaceum</name>
    <name type="synonym">Brevibacterium testaceum</name>
    <dbReference type="NCBI Taxonomy" id="2033"/>
    <lineage>
        <taxon>Bacteria</taxon>
        <taxon>Bacillati</taxon>
        <taxon>Actinomycetota</taxon>
        <taxon>Actinomycetes</taxon>
        <taxon>Micrococcales</taxon>
        <taxon>Microbacteriaceae</taxon>
        <taxon>Microbacterium</taxon>
    </lineage>
</organism>
<accession>A0A147FBM1</accession>
<evidence type="ECO:0000259" key="1">
    <source>
        <dbReference type="PROSITE" id="PS50937"/>
    </source>
</evidence>
<evidence type="ECO:0000313" key="3">
    <source>
        <dbReference type="Proteomes" id="UP000072189"/>
    </source>
</evidence>
<dbReference type="EMBL" id="LDRV01000010">
    <property type="protein sequence ID" value="KTS13999.1"/>
    <property type="molecule type" value="Genomic_DNA"/>
</dbReference>
<dbReference type="InterPro" id="IPR009061">
    <property type="entry name" value="DNA-bd_dom_put_sf"/>
</dbReference>
<dbReference type="InterPro" id="IPR000551">
    <property type="entry name" value="MerR-type_HTH_dom"/>
</dbReference>
<dbReference type="PROSITE" id="PS50937">
    <property type="entry name" value="HTH_MERR_2"/>
    <property type="match status" value="1"/>
</dbReference>
<dbReference type="AlphaFoldDB" id="A0A147FBM1"/>
<comment type="caution">
    <text evidence="2">The sequence shown here is derived from an EMBL/GenBank/DDBJ whole genome shotgun (WGS) entry which is preliminary data.</text>
</comment>
<dbReference type="GO" id="GO:0003677">
    <property type="term" value="F:DNA binding"/>
    <property type="evidence" value="ECO:0007669"/>
    <property type="project" value="InterPro"/>
</dbReference>
<name>A0A147FBM1_MICTE</name>
<sequence>MYSERHVDRIALIQTLRVDFGCSIADIRRLTDQIDRPDARAIDVMQSCQLIATGLRDVEDVDAHRLAQVTQMIREAGWPQIPSIAARALASALEASARAGFVYETDHLVGYARALDPFARRDIENVHPDATLDVLARALLVASAAQTRVFVAMNQLAHTSIAVSRNPSNASG</sequence>